<accession>A0A7R8CJ58</accession>
<organism evidence="1 2">
    <name type="scientific">Lepeophtheirus salmonis</name>
    <name type="common">Salmon louse</name>
    <name type="synonym">Caligus salmonis</name>
    <dbReference type="NCBI Taxonomy" id="72036"/>
    <lineage>
        <taxon>Eukaryota</taxon>
        <taxon>Metazoa</taxon>
        <taxon>Ecdysozoa</taxon>
        <taxon>Arthropoda</taxon>
        <taxon>Crustacea</taxon>
        <taxon>Multicrustacea</taxon>
        <taxon>Hexanauplia</taxon>
        <taxon>Copepoda</taxon>
        <taxon>Siphonostomatoida</taxon>
        <taxon>Caligidae</taxon>
        <taxon>Lepeophtheirus</taxon>
    </lineage>
</organism>
<sequence length="152" mass="16736">MKCTLHKNGLRSCKLATFIENQTCPASDETKHELFSHRDVAFAKNEAFKHKNTLPTVKNGGGSIMLQGCISAICPGNLVLGDGTMKKDNRIAIIATNLKESVIKLGPHWLFQQDNDPKQRPGLRQRCSKTTGLRSCTGPHRNASFFANATSR</sequence>
<dbReference type="Gene3D" id="3.30.420.10">
    <property type="entry name" value="Ribonuclease H-like superfamily/Ribonuclease H"/>
    <property type="match status" value="1"/>
</dbReference>
<protein>
    <submittedName>
        <fullName evidence="1">(salmon louse) hypothetical protein</fullName>
    </submittedName>
</protein>
<dbReference type="EMBL" id="HG994593">
    <property type="protein sequence ID" value="CAF2839205.1"/>
    <property type="molecule type" value="Genomic_DNA"/>
</dbReference>
<gene>
    <name evidence="1" type="ORF">LSAA_5514</name>
</gene>
<evidence type="ECO:0000313" key="2">
    <source>
        <dbReference type="Proteomes" id="UP000675881"/>
    </source>
</evidence>
<dbReference type="GO" id="GO:0003676">
    <property type="term" value="F:nucleic acid binding"/>
    <property type="evidence" value="ECO:0007669"/>
    <property type="project" value="InterPro"/>
</dbReference>
<reference evidence="1" key="1">
    <citation type="submission" date="2021-02" db="EMBL/GenBank/DDBJ databases">
        <authorList>
            <person name="Bekaert M."/>
        </authorList>
    </citation>
    <scope>NUCLEOTIDE SEQUENCE</scope>
    <source>
        <strain evidence="1">IoA-00</strain>
    </source>
</reference>
<proteinExistence type="predicted"/>
<dbReference type="InterPro" id="IPR036397">
    <property type="entry name" value="RNaseH_sf"/>
</dbReference>
<dbReference type="Proteomes" id="UP000675881">
    <property type="component" value="Chromosome 14"/>
</dbReference>
<evidence type="ECO:0000313" key="1">
    <source>
        <dbReference type="EMBL" id="CAF2839205.1"/>
    </source>
</evidence>
<dbReference type="AlphaFoldDB" id="A0A7R8CJ58"/>
<keyword evidence="2" id="KW-1185">Reference proteome</keyword>
<name>A0A7R8CJ58_LEPSM</name>